<proteinExistence type="predicted"/>
<dbReference type="SUPFAM" id="SSF46785">
    <property type="entry name" value="Winged helix' DNA-binding domain"/>
    <property type="match status" value="1"/>
</dbReference>
<dbReference type="RefSeq" id="WP_117893429.1">
    <property type="nucleotide sequence ID" value="NZ_CABJCV010000002.1"/>
</dbReference>
<reference evidence="5 6" key="1">
    <citation type="submission" date="2018-08" db="EMBL/GenBank/DDBJ databases">
        <title>A genome reference for cultivated species of the human gut microbiota.</title>
        <authorList>
            <person name="Zou Y."/>
            <person name="Xue W."/>
            <person name="Luo G."/>
        </authorList>
    </citation>
    <scope>NUCLEOTIDE SEQUENCE [LARGE SCALE GENOMIC DNA]</scope>
    <source>
        <strain evidence="5 6">AF24-29</strain>
    </source>
</reference>
<dbReference type="PANTHER" id="PTHR42756">
    <property type="entry name" value="TRANSCRIPTIONAL REGULATOR, MARR"/>
    <property type="match status" value="1"/>
</dbReference>
<keyword evidence="3" id="KW-0804">Transcription</keyword>
<dbReference type="Gene3D" id="1.10.10.10">
    <property type="entry name" value="Winged helix-like DNA-binding domain superfamily/Winged helix DNA-binding domain"/>
    <property type="match status" value="1"/>
</dbReference>
<sequence length="140" mass="15895">MSYPFSYLICQLRREYTSALQTRLDAFGLTVGLFPYLIYLEHIGACTPSAMARELHQDNGHITRCLDKLEKLGCLIRTRSAQDGRAFTVSLTEKGEQICREITIANRQWEQRTLACLSPDQTKQVTALLSQVVQGLRSEK</sequence>
<dbReference type="EMBL" id="QRUP01000002">
    <property type="protein sequence ID" value="RGR76320.1"/>
    <property type="molecule type" value="Genomic_DNA"/>
</dbReference>
<dbReference type="GO" id="GO:0003677">
    <property type="term" value="F:DNA binding"/>
    <property type="evidence" value="ECO:0007669"/>
    <property type="project" value="UniProtKB-KW"/>
</dbReference>
<dbReference type="InterPro" id="IPR036388">
    <property type="entry name" value="WH-like_DNA-bd_sf"/>
</dbReference>
<accession>A0A412G5P7</accession>
<comment type="caution">
    <text evidence="5">The sequence shown here is derived from an EMBL/GenBank/DDBJ whole genome shotgun (WGS) entry which is preliminary data.</text>
</comment>
<organism evidence="5 6">
    <name type="scientific">Holdemania filiformis</name>
    <dbReference type="NCBI Taxonomy" id="61171"/>
    <lineage>
        <taxon>Bacteria</taxon>
        <taxon>Bacillati</taxon>
        <taxon>Bacillota</taxon>
        <taxon>Erysipelotrichia</taxon>
        <taxon>Erysipelotrichales</taxon>
        <taxon>Erysipelotrichaceae</taxon>
        <taxon>Holdemania</taxon>
    </lineage>
</organism>
<evidence type="ECO:0000313" key="5">
    <source>
        <dbReference type="EMBL" id="RGR76320.1"/>
    </source>
</evidence>
<keyword evidence="1" id="KW-0805">Transcription regulation</keyword>
<dbReference type="InterPro" id="IPR000835">
    <property type="entry name" value="HTH_MarR-typ"/>
</dbReference>
<dbReference type="NCBIfam" id="NF045593">
    <property type="entry name" value="bilirub_TF_BilQ"/>
    <property type="match status" value="1"/>
</dbReference>
<evidence type="ECO:0000259" key="4">
    <source>
        <dbReference type="PROSITE" id="PS50995"/>
    </source>
</evidence>
<dbReference type="PANTHER" id="PTHR42756:SF1">
    <property type="entry name" value="TRANSCRIPTIONAL REPRESSOR OF EMRAB OPERON"/>
    <property type="match status" value="1"/>
</dbReference>
<protein>
    <submittedName>
        <fullName evidence="5">MarR family transcriptional regulator</fullName>
    </submittedName>
</protein>
<dbReference type="AlphaFoldDB" id="A0A412G5P7"/>
<dbReference type="InterPro" id="IPR036390">
    <property type="entry name" value="WH_DNA-bd_sf"/>
</dbReference>
<keyword evidence="2" id="KW-0238">DNA-binding</keyword>
<gene>
    <name evidence="5" type="ORF">DWY25_02915</name>
</gene>
<dbReference type="Proteomes" id="UP000284178">
    <property type="component" value="Unassembled WGS sequence"/>
</dbReference>
<dbReference type="InterPro" id="IPR054630">
    <property type="entry name" value="BilQ"/>
</dbReference>
<dbReference type="GeneID" id="83014360"/>
<dbReference type="SMART" id="SM00347">
    <property type="entry name" value="HTH_MARR"/>
    <property type="match status" value="1"/>
</dbReference>
<dbReference type="PRINTS" id="PR00598">
    <property type="entry name" value="HTHMARR"/>
</dbReference>
<keyword evidence="6" id="KW-1185">Reference proteome</keyword>
<feature type="domain" description="HTH marR-type" evidence="4">
    <location>
        <begin position="2"/>
        <end position="134"/>
    </location>
</feature>
<evidence type="ECO:0000256" key="2">
    <source>
        <dbReference type="ARBA" id="ARBA00023125"/>
    </source>
</evidence>
<evidence type="ECO:0000313" key="6">
    <source>
        <dbReference type="Proteomes" id="UP000284178"/>
    </source>
</evidence>
<dbReference type="Pfam" id="PF01047">
    <property type="entry name" value="MarR"/>
    <property type="match status" value="1"/>
</dbReference>
<dbReference type="GO" id="GO:0003700">
    <property type="term" value="F:DNA-binding transcription factor activity"/>
    <property type="evidence" value="ECO:0007669"/>
    <property type="project" value="InterPro"/>
</dbReference>
<evidence type="ECO:0000256" key="1">
    <source>
        <dbReference type="ARBA" id="ARBA00023015"/>
    </source>
</evidence>
<dbReference type="PROSITE" id="PS50995">
    <property type="entry name" value="HTH_MARR_2"/>
    <property type="match status" value="1"/>
</dbReference>
<evidence type="ECO:0000256" key="3">
    <source>
        <dbReference type="ARBA" id="ARBA00023163"/>
    </source>
</evidence>
<name>A0A412G5P7_9FIRM</name>